<dbReference type="RefSeq" id="NP_839988.1">
    <property type="nucleotide sequence ID" value="NM_178257.2"/>
</dbReference>
<gene>
    <name evidence="3" type="primary">Il22ra1</name>
    <name evidence="3" type="synonym">9130219A07Rik</name>
</gene>
<dbReference type="GeneID" id="230828"/>
<evidence type="ECO:0000313" key="3">
    <source>
        <dbReference type="MGI" id="MGI:2663588"/>
    </source>
</evidence>
<reference evidence="2" key="8">
    <citation type="journal article" date="2005" name="Science">
        <title>Antisense Transcription in the Mammalian Transcriptome.</title>
        <authorList>
            <consortium name="RIKEN Genome Exploration Research Group and Genome Science Group (Genome Network Project Core Group) and the FANTOM Consortium"/>
        </authorList>
    </citation>
    <scope>NUCLEOTIDE SEQUENCE</scope>
    <source>
        <strain evidence="2">C57BL/6J</strain>
        <tissue evidence="2">Cecum</tissue>
    </source>
</reference>
<dbReference type="DNASU" id="230828"/>
<dbReference type="CTD" id="58985"/>
<accession>Q3TS18</accession>
<dbReference type="OrthoDB" id="9908819at2759"/>
<reference evidence="2" key="6">
    <citation type="submission" date="2004-04" db="EMBL/GenBank/DDBJ databases">
        <authorList>
            <person name="Arakawa T."/>
            <person name="Carninci P."/>
            <person name="Fukuda S."/>
            <person name="Hashizume W."/>
            <person name="Hayashida K."/>
            <person name="Hori F."/>
            <person name="Iida J."/>
            <person name="Imamura K."/>
            <person name="Imotani K."/>
            <person name="Itoh M."/>
            <person name="Kanagawa S."/>
            <person name="Kawai J."/>
            <person name="Kojima M."/>
            <person name="Konno H."/>
            <person name="Murata M."/>
            <person name="Nakamura M."/>
            <person name="Ninomiya N."/>
            <person name="Nishiyori H."/>
            <person name="Nomura K."/>
            <person name="Ohno M."/>
            <person name="Sakazume N."/>
            <person name="Sano H."/>
            <person name="Sasaki D."/>
            <person name="Shibata K."/>
            <person name="Shiraki T."/>
            <person name="Tagami M."/>
            <person name="Tagami Y."/>
            <person name="Waki K."/>
            <person name="Watahiki A."/>
            <person name="Muramatsu M."/>
            <person name="Hayashizaki Y."/>
        </authorList>
    </citation>
    <scope>NUCLEOTIDE SEQUENCE</scope>
    <source>
        <strain evidence="2">C57BL/6J</strain>
        <tissue evidence="2">Cecum</tissue>
    </source>
</reference>
<reference evidence="2" key="7">
    <citation type="journal article" date="2005" name="Science">
        <title>The Transcriptional Landscape of the Mammalian Genome.</title>
        <authorList>
            <consortium name="The FANTOM Consortium"/>
            <consortium name="Riken Genome Exploration Research Group and Genome Science Group (Genome Network Project Core Group)"/>
        </authorList>
    </citation>
    <scope>NUCLEOTIDE SEQUENCE</scope>
    <source>
        <strain evidence="2">C57BL/6J</strain>
        <tissue evidence="2">Cecum</tissue>
    </source>
</reference>
<evidence type="ECO:0000256" key="1">
    <source>
        <dbReference type="SAM" id="MobiDB-lite"/>
    </source>
</evidence>
<organism evidence="2">
    <name type="scientific">Mus musculus</name>
    <name type="common">Mouse</name>
    <dbReference type="NCBI Taxonomy" id="10090"/>
    <lineage>
        <taxon>Eukaryota</taxon>
        <taxon>Metazoa</taxon>
        <taxon>Chordata</taxon>
        <taxon>Craniata</taxon>
        <taxon>Vertebrata</taxon>
        <taxon>Euteleostomi</taxon>
        <taxon>Mammalia</taxon>
        <taxon>Eutheria</taxon>
        <taxon>Euarchontoglires</taxon>
        <taxon>Glires</taxon>
        <taxon>Rodentia</taxon>
        <taxon>Myomorpha</taxon>
        <taxon>Muroidea</taxon>
        <taxon>Muridae</taxon>
        <taxon>Murinae</taxon>
        <taxon>Mus</taxon>
        <taxon>Mus</taxon>
    </lineage>
</organism>
<name>Q3TS18_MOUSE</name>
<reference evidence="2" key="5">
    <citation type="journal article" date="2002" name="Nature">
        <title>Analysis of the mouse transcriptome based on functional annotation of 60,770 full-length cDNAs.</title>
        <authorList>
            <consortium name="The FANTOM Consortium and the RIKEN Genome Exploration Research Group Phase I and II Team"/>
        </authorList>
    </citation>
    <scope>NUCLEOTIDE SEQUENCE</scope>
    <source>
        <strain evidence="2">C57BL/6J</strain>
        <tissue evidence="2">Cecum</tissue>
    </source>
</reference>
<reference evidence="2" key="1">
    <citation type="journal article" date="1999" name="Methods Enzymol.">
        <title>High-efficiency full-length cDNA cloning.</title>
        <authorList>
            <person name="Carninci P."/>
            <person name="Hayashizaki Y."/>
        </authorList>
    </citation>
    <scope>NUCLEOTIDE SEQUENCE</scope>
    <source>
        <strain evidence="2">C57BL/6J</strain>
        <tissue evidence="2">Cecum</tissue>
    </source>
</reference>
<dbReference type="BioGRID-ORCS" id="230828">
    <property type="hits" value="2 hits in 76 CRISPR screens"/>
</dbReference>
<evidence type="ECO:0000313" key="2">
    <source>
        <dbReference type="EMBL" id="BAE36858.1"/>
    </source>
</evidence>
<feature type="compositionally biased region" description="Polar residues" evidence="1">
    <location>
        <begin position="110"/>
        <end position="119"/>
    </location>
</feature>
<dbReference type="EMBL" id="AK162333">
    <property type="protein sequence ID" value="BAE36858.1"/>
    <property type="molecule type" value="mRNA"/>
</dbReference>
<dbReference type="AlphaFoldDB" id="Q3TS18"/>
<reference evidence="2" key="4">
    <citation type="journal article" date="2001" name="Nature">
        <title>Functional annotation of a full-length mouse cDNA collection.</title>
        <authorList>
            <consortium name="The RIKEN Genome Exploration Research Group Phase II Team and the FANTOM Consortium"/>
        </authorList>
    </citation>
    <scope>NUCLEOTIDE SEQUENCE</scope>
    <source>
        <strain evidence="2">C57BL/6J</strain>
        <tissue evidence="2">Cecum</tissue>
    </source>
</reference>
<dbReference type="AGR" id="MGI:2663588"/>
<sequence length="150" mass="16605">MNSLYRAFWKQAQRNNEWHRAFSLRLQVEAVWAEAISPGFLCMEGAPGLCCLPHLEIHHQHSTTLALWPLPAHSKKKPLLSAVRKLCLSYHSQMGLTRRKPRPGPMQGSAVESTTQTQGPCAKGGCSPPCLNSWGLSLAGHKVRGPQWSS</sequence>
<dbReference type="KEGG" id="mmu:230828"/>
<feature type="region of interest" description="Disordered" evidence="1">
    <location>
        <begin position="96"/>
        <end position="121"/>
    </location>
</feature>
<reference evidence="2" key="2">
    <citation type="journal article" date="2000" name="Genome Res.">
        <title>Normalization and subtraction of cap-trapper-selected cDNAs to prepare full-length cDNA libraries for rapid discovery of new genes.</title>
        <authorList>
            <person name="Carninci P."/>
            <person name="Shibata Y."/>
            <person name="Hayatsu N."/>
            <person name="Sugahara Y."/>
            <person name="Shibata K."/>
            <person name="Itoh M."/>
            <person name="Konno H."/>
            <person name="Okazaki Y."/>
            <person name="Muramatsu M."/>
            <person name="Hayashizaki Y."/>
        </authorList>
    </citation>
    <scope>NUCLEOTIDE SEQUENCE</scope>
    <source>
        <strain evidence="2">C57BL/6J</strain>
        <tissue evidence="2">Cecum</tissue>
    </source>
</reference>
<proteinExistence type="evidence at transcript level"/>
<reference evidence="2" key="3">
    <citation type="journal article" date="2000" name="Genome Res.">
        <title>RIKEN integrated sequence analysis (RISA) system--384-format sequencing pipeline with 384 multicapillary sequencer.</title>
        <authorList>
            <person name="Shibata K."/>
            <person name="Itoh M."/>
            <person name="Aizawa K."/>
            <person name="Nagaoka S."/>
            <person name="Sasaki N."/>
            <person name="Carninci P."/>
            <person name="Konno H."/>
            <person name="Akiyama J."/>
            <person name="Nishi K."/>
            <person name="Kitsunai T."/>
            <person name="Tashiro H."/>
            <person name="Itoh M."/>
            <person name="Sumi N."/>
            <person name="Ishii Y."/>
            <person name="Nakamura S."/>
            <person name="Hazama M."/>
            <person name="Nishine T."/>
            <person name="Harada A."/>
            <person name="Yamamoto R."/>
            <person name="Matsumoto H."/>
            <person name="Sakaguchi S."/>
            <person name="Ikegami T."/>
            <person name="Kashiwagi K."/>
            <person name="Fujiwake S."/>
            <person name="Inoue K."/>
            <person name="Togawa Y."/>
            <person name="Izawa M."/>
            <person name="Ohara E."/>
            <person name="Watahiki M."/>
            <person name="Yoneda Y."/>
            <person name="Ishikawa T."/>
            <person name="Ozawa K."/>
            <person name="Tanaka T."/>
            <person name="Matsuura S."/>
            <person name="Kawai J."/>
            <person name="Okazaki Y."/>
            <person name="Muramatsu M."/>
            <person name="Inoue Y."/>
            <person name="Kira A."/>
            <person name="Hayashizaki Y."/>
        </authorList>
    </citation>
    <scope>NUCLEOTIDE SEQUENCE</scope>
    <source>
        <strain evidence="2">C57BL/6J</strain>
        <tissue evidence="2">Cecum</tissue>
    </source>
</reference>
<dbReference type="MGI" id="MGI:2663588">
    <property type="gene designation" value="Il22ra1"/>
</dbReference>
<protein>
    <submittedName>
        <fullName evidence="2">Uncharacterized protein</fullName>
    </submittedName>
</protein>